<dbReference type="Gene3D" id="3.30.565.10">
    <property type="entry name" value="Histidine kinase-like ATPase, C-terminal domain"/>
    <property type="match status" value="1"/>
</dbReference>
<evidence type="ECO:0000256" key="1">
    <source>
        <dbReference type="ARBA" id="ARBA00000085"/>
    </source>
</evidence>
<name>A0AAU7AUC8_9ACTN</name>
<evidence type="ECO:0000259" key="8">
    <source>
        <dbReference type="PROSITE" id="PS50109"/>
    </source>
</evidence>
<evidence type="ECO:0000256" key="4">
    <source>
        <dbReference type="ARBA" id="ARBA00022679"/>
    </source>
</evidence>
<dbReference type="InterPro" id="IPR003594">
    <property type="entry name" value="HATPase_dom"/>
</dbReference>
<dbReference type="AlphaFoldDB" id="A0AAU7AUC8"/>
<dbReference type="SUPFAM" id="SSF55874">
    <property type="entry name" value="ATPase domain of HSP90 chaperone/DNA topoisomerase II/histidine kinase"/>
    <property type="match status" value="1"/>
</dbReference>
<dbReference type="EMBL" id="CP114014">
    <property type="protein sequence ID" value="XAY05297.1"/>
    <property type="molecule type" value="Genomic_DNA"/>
</dbReference>
<evidence type="ECO:0000256" key="2">
    <source>
        <dbReference type="ARBA" id="ARBA00012438"/>
    </source>
</evidence>
<evidence type="ECO:0000256" key="3">
    <source>
        <dbReference type="ARBA" id="ARBA00022553"/>
    </source>
</evidence>
<dbReference type="RefSeq" id="WP_354701810.1">
    <property type="nucleotide sequence ID" value="NZ_CP114014.1"/>
</dbReference>
<sequence>MNITVLIATAGWITSAALALDLARRRSAARLRGDRLAAVIHELRGPLQAAALILSSAQRVAGAAAGPALGALELELGRLRLAVGDLGAADGRSGRRLSRRPSGPVGADGTFGAAGTARPSGTSGTAGPAALRPVVTCDVAALVGDLAEGWRLAATTCGRELRVTRPTGPLWAGAEPLRLVQALGNLVGNALEHGAGAVDVRIEPAAGDVVRCEVRDEGRGLPAPVAALVARAPDPHRARGRGLGIVAAIAAEAGGELTSAPSAAGARLVLQVPGATAAGPPAAGAGAAAGSGAR</sequence>
<feature type="region of interest" description="Disordered" evidence="7">
    <location>
        <begin position="90"/>
        <end position="129"/>
    </location>
</feature>
<dbReference type="GO" id="GO:0004673">
    <property type="term" value="F:protein histidine kinase activity"/>
    <property type="evidence" value="ECO:0007669"/>
    <property type="project" value="UniProtKB-EC"/>
</dbReference>
<keyword evidence="3" id="KW-0597">Phosphoprotein</keyword>
<accession>A0AAU7AUC8</accession>
<dbReference type="SMART" id="SM00387">
    <property type="entry name" value="HATPase_c"/>
    <property type="match status" value="1"/>
</dbReference>
<evidence type="ECO:0000256" key="6">
    <source>
        <dbReference type="ARBA" id="ARBA00023012"/>
    </source>
</evidence>
<protein>
    <recommendedName>
        <fullName evidence="2">histidine kinase</fullName>
        <ecNumber evidence="2">2.7.13.3</ecNumber>
    </recommendedName>
</protein>
<keyword evidence="4" id="KW-0808">Transferase</keyword>
<dbReference type="InterPro" id="IPR050980">
    <property type="entry name" value="2C_sensor_his_kinase"/>
</dbReference>
<dbReference type="PANTHER" id="PTHR44936">
    <property type="entry name" value="SENSOR PROTEIN CREC"/>
    <property type="match status" value="1"/>
</dbReference>
<dbReference type="Pfam" id="PF02518">
    <property type="entry name" value="HATPase_c"/>
    <property type="match status" value="1"/>
</dbReference>
<organism evidence="9">
    <name type="scientific">Paraconexibacter sp. AEG42_29</name>
    <dbReference type="NCBI Taxonomy" id="2997339"/>
    <lineage>
        <taxon>Bacteria</taxon>
        <taxon>Bacillati</taxon>
        <taxon>Actinomycetota</taxon>
        <taxon>Thermoleophilia</taxon>
        <taxon>Solirubrobacterales</taxon>
        <taxon>Paraconexibacteraceae</taxon>
        <taxon>Paraconexibacter</taxon>
    </lineage>
</organism>
<comment type="catalytic activity">
    <reaction evidence="1">
        <text>ATP + protein L-histidine = ADP + protein N-phospho-L-histidine.</text>
        <dbReference type="EC" id="2.7.13.3"/>
    </reaction>
</comment>
<keyword evidence="5" id="KW-0418">Kinase</keyword>
<reference evidence="9" key="1">
    <citation type="submission" date="2022-12" db="EMBL/GenBank/DDBJ databases">
        <title>Paraconexibacter alkalitolerans sp. nov. and Baekduia alba sp. nov., isolated from soil and emended description of the genera Paraconexibacter (Chun et al., 2020) and Baekduia (An et al., 2020).</title>
        <authorList>
            <person name="Vieira S."/>
            <person name="Huber K.J."/>
            <person name="Geppert A."/>
            <person name="Wolf J."/>
            <person name="Neumann-Schaal M."/>
            <person name="Muesken M."/>
            <person name="Overmann J."/>
        </authorList>
    </citation>
    <scope>NUCLEOTIDE SEQUENCE</scope>
    <source>
        <strain evidence="9">AEG42_29</strain>
    </source>
</reference>
<evidence type="ECO:0000313" key="9">
    <source>
        <dbReference type="EMBL" id="XAY05297.1"/>
    </source>
</evidence>
<gene>
    <name evidence="9" type="ORF">DSM112329_02146</name>
</gene>
<proteinExistence type="predicted"/>
<feature type="compositionally biased region" description="Low complexity" evidence="7">
    <location>
        <begin position="100"/>
        <end position="117"/>
    </location>
</feature>
<dbReference type="InterPro" id="IPR005467">
    <property type="entry name" value="His_kinase_dom"/>
</dbReference>
<dbReference type="GO" id="GO:0000160">
    <property type="term" value="P:phosphorelay signal transduction system"/>
    <property type="evidence" value="ECO:0007669"/>
    <property type="project" value="UniProtKB-KW"/>
</dbReference>
<evidence type="ECO:0000256" key="5">
    <source>
        <dbReference type="ARBA" id="ARBA00022777"/>
    </source>
</evidence>
<dbReference type="PANTHER" id="PTHR44936:SF9">
    <property type="entry name" value="SENSOR PROTEIN CREC"/>
    <property type="match status" value="1"/>
</dbReference>
<feature type="domain" description="Histidine kinase" evidence="8">
    <location>
        <begin position="38"/>
        <end position="276"/>
    </location>
</feature>
<dbReference type="KEGG" id="parq:DSM112329_02146"/>
<keyword evidence="6" id="KW-0902">Two-component regulatory system</keyword>
<dbReference type="InterPro" id="IPR036890">
    <property type="entry name" value="HATPase_C_sf"/>
</dbReference>
<dbReference type="EC" id="2.7.13.3" evidence="2"/>
<dbReference type="PROSITE" id="PS50109">
    <property type="entry name" value="HIS_KIN"/>
    <property type="match status" value="1"/>
</dbReference>
<evidence type="ECO:0000256" key="7">
    <source>
        <dbReference type="SAM" id="MobiDB-lite"/>
    </source>
</evidence>